<evidence type="ECO:0000259" key="10">
    <source>
        <dbReference type="Pfam" id="PF14681"/>
    </source>
</evidence>
<dbReference type="InterPro" id="IPR050054">
    <property type="entry name" value="UPRTase/APRTase"/>
</dbReference>
<dbReference type="InterPro" id="IPR000836">
    <property type="entry name" value="PRTase_dom"/>
</dbReference>
<dbReference type="CDD" id="cd06223">
    <property type="entry name" value="PRTases_typeI"/>
    <property type="match status" value="2"/>
</dbReference>
<feature type="domain" description="Phosphoribosyltransferase" evidence="10">
    <location>
        <begin position="70"/>
        <end position="202"/>
    </location>
</feature>
<dbReference type="InParanoid" id="V5FDF4"/>
<keyword evidence="6 11" id="KW-0328">Glycosyltransferase</keyword>
<evidence type="ECO:0000256" key="7">
    <source>
        <dbReference type="ARBA" id="ARBA00022679"/>
    </source>
</evidence>
<comment type="pathway">
    <text evidence="2">Pyrimidine metabolism; UMP biosynthesis via salvage pathway; UMP from uracil: step 1/1.</text>
</comment>
<dbReference type="eggNOG" id="KOG4203">
    <property type="taxonomic scope" value="Eukaryota"/>
</dbReference>
<evidence type="ECO:0000256" key="1">
    <source>
        <dbReference type="ARBA" id="ARBA00001946"/>
    </source>
</evidence>
<dbReference type="PANTHER" id="PTHR32315">
    <property type="entry name" value="ADENINE PHOSPHORIBOSYLTRANSFERASE"/>
    <property type="match status" value="1"/>
</dbReference>
<dbReference type="InterPro" id="IPR029057">
    <property type="entry name" value="PRTase-like"/>
</dbReference>
<accession>V5FDF4</accession>
<evidence type="ECO:0000256" key="2">
    <source>
        <dbReference type="ARBA" id="ARBA00005180"/>
    </source>
</evidence>
<keyword evidence="5" id="KW-0021">Allosteric enzyme</keyword>
<dbReference type="AlphaFoldDB" id="V5FDF4"/>
<evidence type="ECO:0000313" key="11">
    <source>
        <dbReference type="EMBL" id="GAD95289.1"/>
    </source>
</evidence>
<dbReference type="Pfam" id="PF14681">
    <property type="entry name" value="UPRTase"/>
    <property type="match status" value="2"/>
</dbReference>
<dbReference type="GO" id="GO:0005525">
    <property type="term" value="F:GTP binding"/>
    <property type="evidence" value="ECO:0007669"/>
    <property type="project" value="UniProtKB-KW"/>
</dbReference>
<evidence type="ECO:0000256" key="8">
    <source>
        <dbReference type="ARBA" id="ARBA00022741"/>
    </source>
</evidence>
<evidence type="ECO:0000256" key="6">
    <source>
        <dbReference type="ARBA" id="ARBA00022676"/>
    </source>
</evidence>
<dbReference type="PANTHER" id="PTHR32315:SF4">
    <property type="entry name" value="URACIL PHOSPHORIBOSYLTRANSFERASE, CHLOROPLASTIC"/>
    <property type="match status" value="1"/>
</dbReference>
<keyword evidence="8" id="KW-0547">Nucleotide-binding</keyword>
<comment type="cofactor">
    <cofactor evidence="1">
        <name>Mg(2+)</name>
        <dbReference type="ChEBI" id="CHEBI:18420"/>
    </cofactor>
</comment>
<comment type="caution">
    <text evidence="11">The sequence shown here is derived from an EMBL/GenBank/DDBJ whole genome shotgun (WGS) entry which is preliminary data.</text>
</comment>
<dbReference type="GO" id="GO:0004845">
    <property type="term" value="F:uracil phosphoribosyltransferase activity"/>
    <property type="evidence" value="ECO:0007669"/>
    <property type="project" value="UniProtKB-EC"/>
</dbReference>
<organism evidence="11 12">
    <name type="scientific">Byssochlamys spectabilis (strain No. 5 / NBRC 109023)</name>
    <name type="common">Paecilomyces variotii</name>
    <dbReference type="NCBI Taxonomy" id="1356009"/>
    <lineage>
        <taxon>Eukaryota</taxon>
        <taxon>Fungi</taxon>
        <taxon>Dikarya</taxon>
        <taxon>Ascomycota</taxon>
        <taxon>Pezizomycotina</taxon>
        <taxon>Eurotiomycetes</taxon>
        <taxon>Eurotiomycetidae</taxon>
        <taxon>Eurotiales</taxon>
        <taxon>Thermoascaceae</taxon>
        <taxon>Paecilomyces</taxon>
    </lineage>
</organism>
<dbReference type="EMBL" id="BAUL01000120">
    <property type="protein sequence ID" value="GAD95289.1"/>
    <property type="molecule type" value="Genomic_DNA"/>
</dbReference>
<reference evidence="12" key="1">
    <citation type="journal article" date="2014" name="Genome Announc.">
        <title>Draft genome sequence of the formaldehyde-resistant fungus Byssochlamys spectabilis No. 5 (anamorph Paecilomyces variotii No. 5) (NBRC109023).</title>
        <authorList>
            <person name="Oka T."/>
            <person name="Ekino K."/>
            <person name="Fukuda K."/>
            <person name="Nomura Y."/>
        </authorList>
    </citation>
    <scope>NUCLEOTIDE SEQUENCE [LARGE SCALE GENOMIC DNA]</scope>
    <source>
        <strain evidence="12">No. 5 / NBRC 109023</strain>
    </source>
</reference>
<evidence type="ECO:0000256" key="9">
    <source>
        <dbReference type="ARBA" id="ARBA00023134"/>
    </source>
</evidence>
<dbReference type="EC" id="2.4.2.9" evidence="4"/>
<dbReference type="FunFam" id="3.40.50.2020:FF:000023">
    <property type="entry name" value="Probable uracil phosphoribosyltransferase"/>
    <property type="match status" value="1"/>
</dbReference>
<feature type="domain" description="Phosphoribosyltransferase" evidence="10">
    <location>
        <begin position="292"/>
        <end position="495"/>
    </location>
</feature>
<protein>
    <recommendedName>
        <fullName evidence="4">uracil phosphoribosyltransferase</fullName>
        <ecNumber evidence="4">2.4.2.9</ecNumber>
    </recommendedName>
</protein>
<comment type="similarity">
    <text evidence="3">Belongs to the UPRTase family.</text>
</comment>
<keyword evidence="12" id="KW-1185">Reference proteome</keyword>
<evidence type="ECO:0000313" key="12">
    <source>
        <dbReference type="Proteomes" id="UP000018001"/>
    </source>
</evidence>
<dbReference type="NCBIfam" id="NF001097">
    <property type="entry name" value="PRK00129.1"/>
    <property type="match status" value="1"/>
</dbReference>
<proteinExistence type="inferred from homology"/>
<dbReference type="GO" id="GO:0008655">
    <property type="term" value="P:pyrimidine-containing compound salvage"/>
    <property type="evidence" value="ECO:0007669"/>
    <property type="project" value="UniProtKB-ARBA"/>
</dbReference>
<dbReference type="Gene3D" id="3.40.50.2020">
    <property type="match status" value="2"/>
</dbReference>
<dbReference type="Proteomes" id="UP000018001">
    <property type="component" value="Unassembled WGS sequence"/>
</dbReference>
<dbReference type="SUPFAM" id="SSF53271">
    <property type="entry name" value="PRTase-like"/>
    <property type="match status" value="2"/>
</dbReference>
<evidence type="ECO:0000256" key="3">
    <source>
        <dbReference type="ARBA" id="ARBA00009516"/>
    </source>
</evidence>
<keyword evidence="7 11" id="KW-0808">Transferase</keyword>
<dbReference type="OrthoDB" id="10257085at2759"/>
<dbReference type="HOGENOM" id="CLU_550921_0_0_1"/>
<keyword evidence="9" id="KW-0342">GTP-binding</keyword>
<name>V5FDF4_BYSSN</name>
<gene>
    <name evidence="11" type="ORF">PVAR5_3931</name>
</gene>
<evidence type="ECO:0000256" key="5">
    <source>
        <dbReference type="ARBA" id="ARBA00022533"/>
    </source>
</evidence>
<evidence type="ECO:0000256" key="4">
    <source>
        <dbReference type="ARBA" id="ARBA00011894"/>
    </source>
</evidence>
<sequence>MPSPTSETTTTKSTVEVSSLPRNVCVSSNPFVQTKIDHLRDRKVKSVGVRTTTAELSRILAVEATKDANPTEKVALIVVLRSGLAMCDAFLSQFSPDADVAVYHIGMFRERASLQPVEYYNKLPNTNTDIKRVYIVDPLVATGGTSEAVIEILRDWGVEHITFVAILASKSGIERAAAVWPEGTNFVVGAIDEGIDEKGIATVKIDDALGTSKFITRKQLSHVDQSAASTAMAAQSHYARELEEGKTRMHQEVEGSSSVGTALRDRKGSIIENGSVFEDGSRYPSNVIVLRATPLLRSWMTTIRDSQTDGPTFHKAVEQVSRMLLYEALNLVPSELLPVTTPTGATYTGARPTQGVCGVSILRAGASLEQALRDCWNGSLNFGKVLIQRDEETALPTHIYSKFPNDISERMILLLEPMLATGGSACKAISIIKEQGVPESSIIFVNIIASVHGLGVVAKQFPDITVVTAAVDDDLDEKKRIMPGLGDFGDRFYGT</sequence>